<dbReference type="Pfam" id="PF00440">
    <property type="entry name" value="TetR_N"/>
    <property type="match status" value="1"/>
</dbReference>
<sequence length="225" mass="26234">MGILGYKKLHNLNERGVNILPTSTFFNLPEEKKKRVIEAALDEFAAYPYHKASVTRIIKRAKIASGSFYQYFKDKKDLYKYILELGTERKFEYLGPVLEKQNEYDFFELLRQLYVRGIKYARENPRLEAIANKLISNKDSEIYVEIIGEQRPRTARFFRALLEDGIKKGEIDSEVDIDLVAHMLITLNLALSDFVYKDGKVDMDDMVLIDKMLYVIENGIKNKSK</sequence>
<organism evidence="4 5">
    <name type="scientific">Halothermothrix orenii (strain H 168 / OCM 544 / DSM 9562)</name>
    <dbReference type="NCBI Taxonomy" id="373903"/>
    <lineage>
        <taxon>Bacteria</taxon>
        <taxon>Bacillati</taxon>
        <taxon>Bacillota</taxon>
        <taxon>Clostridia</taxon>
        <taxon>Halanaerobiales</taxon>
        <taxon>Halothermotrichaceae</taxon>
        <taxon>Halothermothrix</taxon>
    </lineage>
</organism>
<dbReference type="InterPro" id="IPR001647">
    <property type="entry name" value="HTH_TetR"/>
</dbReference>
<dbReference type="HOGENOM" id="CLU_069356_45_1_9"/>
<dbReference type="Pfam" id="PF21256">
    <property type="entry name" value="TetR_C_5-like"/>
    <property type="match status" value="1"/>
</dbReference>
<dbReference type="PANTHER" id="PTHR43479:SF11">
    <property type="entry name" value="ACREF_ENVCD OPERON REPRESSOR-RELATED"/>
    <property type="match status" value="1"/>
</dbReference>
<dbReference type="AlphaFoldDB" id="B8D1C1"/>
<name>B8D1C1_HALOH</name>
<dbReference type="STRING" id="373903.Hore_23280"/>
<evidence type="ECO:0000313" key="5">
    <source>
        <dbReference type="Proteomes" id="UP000000719"/>
    </source>
</evidence>
<accession>B8D1C1</accession>
<evidence type="ECO:0000313" key="4">
    <source>
        <dbReference type="EMBL" id="ACL71073.1"/>
    </source>
</evidence>
<dbReference type="PROSITE" id="PS50977">
    <property type="entry name" value="HTH_TETR_2"/>
    <property type="match status" value="1"/>
</dbReference>
<dbReference type="GO" id="GO:0003677">
    <property type="term" value="F:DNA binding"/>
    <property type="evidence" value="ECO:0007669"/>
    <property type="project" value="UniProtKB-UniRule"/>
</dbReference>
<dbReference type="InterPro" id="IPR050624">
    <property type="entry name" value="HTH-type_Tx_Regulator"/>
</dbReference>
<feature type="DNA-binding region" description="H-T-H motif" evidence="2">
    <location>
        <begin position="53"/>
        <end position="72"/>
    </location>
</feature>
<dbReference type="PANTHER" id="PTHR43479">
    <property type="entry name" value="ACREF/ENVCD OPERON REPRESSOR-RELATED"/>
    <property type="match status" value="1"/>
</dbReference>
<dbReference type="eggNOG" id="COG1309">
    <property type="taxonomic scope" value="Bacteria"/>
</dbReference>
<evidence type="ECO:0000256" key="2">
    <source>
        <dbReference type="PROSITE-ProRule" id="PRU00335"/>
    </source>
</evidence>
<feature type="domain" description="HTH tetR-type" evidence="3">
    <location>
        <begin position="30"/>
        <end position="90"/>
    </location>
</feature>
<dbReference type="Proteomes" id="UP000000719">
    <property type="component" value="Chromosome"/>
</dbReference>
<evidence type="ECO:0000259" key="3">
    <source>
        <dbReference type="PROSITE" id="PS50977"/>
    </source>
</evidence>
<dbReference type="InterPro" id="IPR036271">
    <property type="entry name" value="Tet_transcr_reg_TetR-rel_C_sf"/>
</dbReference>
<keyword evidence="5" id="KW-1185">Reference proteome</keyword>
<evidence type="ECO:0000256" key="1">
    <source>
        <dbReference type="ARBA" id="ARBA00023125"/>
    </source>
</evidence>
<dbReference type="InterPro" id="IPR009057">
    <property type="entry name" value="Homeodomain-like_sf"/>
</dbReference>
<gene>
    <name evidence="4" type="ordered locus">Hore_23280</name>
</gene>
<keyword evidence="1 2" id="KW-0238">DNA-binding</keyword>
<dbReference type="SUPFAM" id="SSF48498">
    <property type="entry name" value="Tetracyclin repressor-like, C-terminal domain"/>
    <property type="match status" value="1"/>
</dbReference>
<protein>
    <submittedName>
        <fullName evidence="4">Transcriptional regulator, TetR family</fullName>
    </submittedName>
</protein>
<dbReference type="InterPro" id="IPR049488">
    <property type="entry name" value="TM_1030-like_C"/>
</dbReference>
<dbReference type="Gene3D" id="1.10.357.10">
    <property type="entry name" value="Tetracycline Repressor, domain 2"/>
    <property type="match status" value="1"/>
</dbReference>
<reference evidence="4 5" key="1">
    <citation type="journal article" date="2009" name="PLoS ONE">
        <title>Genome analysis of the anaerobic thermohalophilic bacterium Halothermothrix orenii.</title>
        <authorList>
            <person name="Mavromatis K."/>
            <person name="Ivanova N."/>
            <person name="Anderson I."/>
            <person name="Lykidis A."/>
            <person name="Hooper S.D."/>
            <person name="Sun H."/>
            <person name="Kunin V."/>
            <person name="Lapidus A."/>
            <person name="Hugenholtz P."/>
            <person name="Patel B."/>
            <person name="Kyrpides N.C."/>
        </authorList>
    </citation>
    <scope>NUCLEOTIDE SEQUENCE [LARGE SCALE GENOMIC DNA]</scope>
    <source>
        <strain evidence="5">H 168 / OCM 544 / DSM 9562</strain>
    </source>
</reference>
<dbReference type="KEGG" id="hor:Hore_23280"/>
<dbReference type="EMBL" id="CP001098">
    <property type="protein sequence ID" value="ACL71073.1"/>
    <property type="molecule type" value="Genomic_DNA"/>
</dbReference>
<proteinExistence type="predicted"/>
<dbReference type="SUPFAM" id="SSF46689">
    <property type="entry name" value="Homeodomain-like"/>
    <property type="match status" value="1"/>
</dbReference>